<dbReference type="InterPro" id="IPR008993">
    <property type="entry name" value="TIMP-like_OB-fold"/>
</dbReference>
<dbReference type="Proteomes" id="UP001497382">
    <property type="component" value="Unassembled WGS sequence"/>
</dbReference>
<dbReference type="EMBL" id="CAXIEN010000118">
    <property type="protein sequence ID" value="CAL1279121.1"/>
    <property type="molecule type" value="Genomic_DNA"/>
</dbReference>
<dbReference type="InterPro" id="IPR010294">
    <property type="entry name" value="ADAMTS_spacer1"/>
</dbReference>
<evidence type="ECO:0000259" key="6">
    <source>
        <dbReference type="PROSITE" id="PS50189"/>
    </source>
</evidence>
<dbReference type="GO" id="GO:0030198">
    <property type="term" value="P:extracellular matrix organization"/>
    <property type="evidence" value="ECO:0007669"/>
    <property type="project" value="InterPro"/>
</dbReference>
<dbReference type="PROSITE" id="PS50189">
    <property type="entry name" value="NTR"/>
    <property type="match status" value="1"/>
</dbReference>
<keyword evidence="3 4" id="KW-1015">Disulfide bond</keyword>
<gene>
    <name evidence="7" type="ORF">LARSCL_LOCUS10161</name>
</gene>
<feature type="disulfide bond" evidence="4">
    <location>
        <begin position="70"/>
        <end position="84"/>
    </location>
</feature>
<dbReference type="Pfam" id="PF19236">
    <property type="entry name" value="ADAMTS_CR_3"/>
    <property type="match status" value="1"/>
</dbReference>
<comment type="subcellular location">
    <subcellularLocation>
        <location evidence="1">Secreted</location>
    </subcellularLocation>
</comment>
<feature type="domain" description="NTR" evidence="6">
    <location>
        <begin position="559"/>
        <end position="679"/>
    </location>
</feature>
<dbReference type="GO" id="GO:0006508">
    <property type="term" value="P:proteolysis"/>
    <property type="evidence" value="ECO:0007669"/>
    <property type="project" value="TreeGrafter"/>
</dbReference>
<keyword evidence="8" id="KW-1185">Reference proteome</keyword>
<feature type="disulfide bond" evidence="4">
    <location>
        <begin position="59"/>
        <end position="99"/>
    </location>
</feature>
<sequence>MSYSENLTYQWTLLCFLGLFNEYMLVWSRDAGENYSLRSQYISRIWSDWTPWSVCSRTCGGGVRRRNRTCRARMVEYRTSSNACIGDTVEYELCSRHACSPSEKEFLDYQCSQRNGQTIAGKKVDEWIPYRYGRNPCELQCWAKDRSLMYSFGKVIDGTPCPASNPKDPALCVNGRCTPVDCAGYLGMDNRRDQCGVCRGDNSTCVKYQNTFWRRPRNALNTDGRKDRHYDYNEIFTIPTGATHIVVSEASDTNFLALMDLKANYFVNGNWRVQSPGRVLVHGAEFMYNRTWDGHERLSSEGPTRLPLRVLVLGSGDIPTVHYEYWISTSSPSSNSLHQYSSFPAKTVESQAEHPYHSQIHQPLDNTIDDSSQTNVIPVTKFQGYKSYYHRNEVLKSVPSWSIKRHKTFNKHPIHRPVINTKFESSLDNSHSNKTSNHLRHLENPSKTTVKKQQIIPSPGIRYNTSATVLFSNRRNTLETTTQYIHDVGRPNVTSAFTRYNHVFPDYEKRERKKPVSSNIAVKNKTERSDKKVQKKDFWNKNAENTRAKRKRKSNFNECLPCSRVKQQVKNFCLSDFVLRATVLAIEKQQQGSRIELEVLRSFKNKVPILPREYIWTLDSCQCPKLRVGKEYILMGHSRIIGGKRESMLVIDRNSFVRKYSPKRAKTMLRLVREKDSACKKFGLRI</sequence>
<dbReference type="Gene3D" id="2.40.50.120">
    <property type="match status" value="1"/>
</dbReference>
<dbReference type="PROSITE" id="PS50092">
    <property type="entry name" value="TSP1"/>
    <property type="match status" value="1"/>
</dbReference>
<feature type="compositionally biased region" description="Polar residues" evidence="5">
    <location>
        <begin position="425"/>
        <end position="436"/>
    </location>
</feature>
<dbReference type="PRINTS" id="PR01857">
    <property type="entry name" value="ADAMTSFAMILY"/>
</dbReference>
<dbReference type="InterPro" id="IPR013273">
    <property type="entry name" value="ADAMTS/ADAMTS-like"/>
</dbReference>
<feature type="region of interest" description="Disordered" evidence="5">
    <location>
        <begin position="509"/>
        <end position="537"/>
    </location>
</feature>
<dbReference type="SMART" id="SM00643">
    <property type="entry name" value="C345C"/>
    <property type="match status" value="1"/>
</dbReference>
<dbReference type="PANTHER" id="PTHR13723:SF281">
    <property type="entry name" value="PAPILIN"/>
    <property type="match status" value="1"/>
</dbReference>
<feature type="disulfide bond" evidence="4">
    <location>
        <begin position="55"/>
        <end position="94"/>
    </location>
</feature>
<dbReference type="InterPro" id="IPR001134">
    <property type="entry name" value="Netrin_domain"/>
</dbReference>
<dbReference type="Pfam" id="PF00090">
    <property type="entry name" value="TSP_1"/>
    <property type="match status" value="1"/>
</dbReference>
<feature type="compositionally biased region" description="Basic and acidic residues" evidence="5">
    <location>
        <begin position="524"/>
        <end position="537"/>
    </location>
</feature>
<dbReference type="Pfam" id="PF05986">
    <property type="entry name" value="ADAMTS_spacer1"/>
    <property type="match status" value="1"/>
</dbReference>
<dbReference type="SUPFAM" id="SSF82895">
    <property type="entry name" value="TSP-1 type 1 repeat"/>
    <property type="match status" value="1"/>
</dbReference>
<dbReference type="GO" id="GO:0005576">
    <property type="term" value="C:extracellular region"/>
    <property type="evidence" value="ECO:0007669"/>
    <property type="project" value="UniProtKB-SubCell"/>
</dbReference>
<dbReference type="InterPro" id="IPR050439">
    <property type="entry name" value="ADAMTS_ADAMTS-like"/>
</dbReference>
<dbReference type="GO" id="GO:0031012">
    <property type="term" value="C:extracellular matrix"/>
    <property type="evidence" value="ECO:0007669"/>
    <property type="project" value="TreeGrafter"/>
</dbReference>
<dbReference type="AlphaFoldDB" id="A0AAV2A510"/>
<reference evidence="7 8" key="1">
    <citation type="submission" date="2024-04" db="EMBL/GenBank/DDBJ databases">
        <authorList>
            <person name="Rising A."/>
            <person name="Reimegard J."/>
            <person name="Sonavane S."/>
            <person name="Akerstrom W."/>
            <person name="Nylinder S."/>
            <person name="Hedman E."/>
            <person name="Kallberg Y."/>
        </authorList>
    </citation>
    <scope>NUCLEOTIDE SEQUENCE [LARGE SCALE GENOMIC DNA]</scope>
</reference>
<dbReference type="Gene3D" id="2.20.100.10">
    <property type="entry name" value="Thrombospondin type-1 (TSP1) repeat"/>
    <property type="match status" value="1"/>
</dbReference>
<dbReference type="InterPro" id="IPR018933">
    <property type="entry name" value="Netrin_module_non-TIMP"/>
</dbReference>
<keyword evidence="2" id="KW-0964">Secreted</keyword>
<evidence type="ECO:0000256" key="4">
    <source>
        <dbReference type="PIRSR" id="PIRSR613273-3"/>
    </source>
</evidence>
<dbReference type="PANTHER" id="PTHR13723">
    <property type="entry name" value="ADAMTS A DISINTEGRIN AND METALLOPROTEASE WITH THROMBOSPONDIN MOTIFS PROTEASE"/>
    <property type="match status" value="1"/>
</dbReference>
<dbReference type="SUPFAM" id="SSF50242">
    <property type="entry name" value="TIMP-like"/>
    <property type="match status" value="1"/>
</dbReference>
<dbReference type="Gene3D" id="2.60.120.830">
    <property type="match status" value="1"/>
</dbReference>
<evidence type="ECO:0000256" key="1">
    <source>
        <dbReference type="ARBA" id="ARBA00004613"/>
    </source>
</evidence>
<evidence type="ECO:0000313" key="7">
    <source>
        <dbReference type="EMBL" id="CAL1279121.1"/>
    </source>
</evidence>
<dbReference type="InterPro" id="IPR036383">
    <property type="entry name" value="TSP1_rpt_sf"/>
</dbReference>
<evidence type="ECO:0000256" key="2">
    <source>
        <dbReference type="ARBA" id="ARBA00022525"/>
    </source>
</evidence>
<protein>
    <recommendedName>
        <fullName evidence="6">NTR domain-containing protein</fullName>
    </recommendedName>
</protein>
<evidence type="ECO:0000256" key="3">
    <source>
        <dbReference type="ARBA" id="ARBA00023157"/>
    </source>
</evidence>
<comment type="caution">
    <text evidence="7">The sequence shown here is derived from an EMBL/GenBank/DDBJ whole genome shotgun (WGS) entry which is preliminary data.</text>
</comment>
<evidence type="ECO:0000256" key="5">
    <source>
        <dbReference type="SAM" id="MobiDB-lite"/>
    </source>
</evidence>
<organism evidence="7 8">
    <name type="scientific">Larinioides sclopetarius</name>
    <dbReference type="NCBI Taxonomy" id="280406"/>
    <lineage>
        <taxon>Eukaryota</taxon>
        <taxon>Metazoa</taxon>
        <taxon>Ecdysozoa</taxon>
        <taxon>Arthropoda</taxon>
        <taxon>Chelicerata</taxon>
        <taxon>Arachnida</taxon>
        <taxon>Araneae</taxon>
        <taxon>Araneomorphae</taxon>
        <taxon>Entelegynae</taxon>
        <taxon>Araneoidea</taxon>
        <taxon>Araneidae</taxon>
        <taxon>Larinioides</taxon>
    </lineage>
</organism>
<feature type="region of interest" description="Disordered" evidence="5">
    <location>
        <begin position="425"/>
        <end position="453"/>
    </location>
</feature>
<dbReference type="InterPro" id="IPR000884">
    <property type="entry name" value="TSP1_rpt"/>
</dbReference>
<dbReference type="SMART" id="SM00209">
    <property type="entry name" value="TSP1"/>
    <property type="match status" value="1"/>
</dbReference>
<name>A0AAV2A510_9ARAC</name>
<accession>A0AAV2A510</accession>
<dbReference type="GO" id="GO:0004222">
    <property type="term" value="F:metalloendopeptidase activity"/>
    <property type="evidence" value="ECO:0007669"/>
    <property type="project" value="TreeGrafter"/>
</dbReference>
<evidence type="ECO:0000313" key="8">
    <source>
        <dbReference type="Proteomes" id="UP001497382"/>
    </source>
</evidence>
<dbReference type="InterPro" id="IPR045371">
    <property type="entry name" value="ADAMTS_CR_3"/>
</dbReference>
<proteinExistence type="predicted"/>
<dbReference type="FunFam" id="2.20.100.10:FF:000001">
    <property type="entry name" value="semaphorin-5A isoform X1"/>
    <property type="match status" value="1"/>
</dbReference>
<dbReference type="Pfam" id="PF01759">
    <property type="entry name" value="NTR"/>
    <property type="match status" value="1"/>
</dbReference>